<dbReference type="Proteomes" id="UP000242715">
    <property type="component" value="Unassembled WGS sequence"/>
</dbReference>
<name>A0A2Z6MHA8_TRISU</name>
<proteinExistence type="predicted"/>
<dbReference type="OrthoDB" id="1427857at2759"/>
<feature type="compositionally biased region" description="Basic and acidic residues" evidence="2">
    <location>
        <begin position="536"/>
        <end position="550"/>
    </location>
</feature>
<accession>A0A2Z6MHA8</accession>
<dbReference type="AlphaFoldDB" id="A0A2Z6MHA8"/>
<reference evidence="5" key="1">
    <citation type="journal article" date="2017" name="Front. Plant Sci.">
        <title>Climate Clever Clovers: New Paradigm to Reduce the Environmental Footprint of Ruminants by Breeding Low Methanogenic Forages Utilizing Haplotype Variation.</title>
        <authorList>
            <person name="Kaur P."/>
            <person name="Appels R."/>
            <person name="Bayer P.E."/>
            <person name="Keeble-Gagnere G."/>
            <person name="Wang J."/>
            <person name="Hirakawa H."/>
            <person name="Shirasawa K."/>
            <person name="Vercoe P."/>
            <person name="Stefanova K."/>
            <person name="Durmic Z."/>
            <person name="Nichols P."/>
            <person name="Revell C."/>
            <person name="Isobe S.N."/>
            <person name="Edwards D."/>
            <person name="Erskine W."/>
        </authorList>
    </citation>
    <scope>NUCLEOTIDE SEQUENCE [LARGE SCALE GENOMIC DNA]</scope>
    <source>
        <strain evidence="5">cv. Daliak</strain>
    </source>
</reference>
<feature type="compositionally biased region" description="Low complexity" evidence="2">
    <location>
        <begin position="358"/>
        <end position="378"/>
    </location>
</feature>
<dbReference type="EMBL" id="DF973447">
    <property type="protein sequence ID" value="GAU31161.1"/>
    <property type="molecule type" value="Genomic_DNA"/>
</dbReference>
<feature type="coiled-coil region" evidence="1">
    <location>
        <begin position="419"/>
        <end position="446"/>
    </location>
</feature>
<evidence type="ECO:0000313" key="5">
    <source>
        <dbReference type="Proteomes" id="UP000242715"/>
    </source>
</evidence>
<dbReference type="PANTHER" id="PTHR33067:SF39">
    <property type="entry name" value="TRANSCRIPTION FACTOR INTERACTOR AND REGULATOR CCHC(ZN) FAMILY"/>
    <property type="match status" value="1"/>
</dbReference>
<feature type="region of interest" description="Disordered" evidence="2">
    <location>
        <begin position="475"/>
        <end position="497"/>
    </location>
</feature>
<dbReference type="InterPro" id="IPR005162">
    <property type="entry name" value="Retrotrans_gag_dom"/>
</dbReference>
<sequence length="893" mass="100596">MQGRKKVVRELIFDPEIEKTAKANRKAVRLAHQAALLASEEVPSSNTSNDESESMAGVDPPPRRTLGDYGQATGGHNLNLGFQPVNLVSFDIKNTVLSALKENQFSGSESECPNIHLARFYEACGYTNPTGVSDSNKKLRLFPLSLTGRAKDWIDTLPPNTIATWDELELKFRERYFPIHKFKLCLKKCPKHGLDNHAQMQHYFTQGLRAQTRMLLDASAGGSLKNKDESEARELVEAMAQNEYRVQNDKGAKKKADMLELDTQTALLAQSQLMNTQMAAMLKHFTTTPAPQMQANAVQDVKCAFCGKGHANGECFPAGSEQAMYLSNFKKSNTTNNPYSNTYNPGWRNHPNFGWGGNQNQSQQQAPSQNSQPRQQSPLEDALAQFIKVTQGNFEEMKISQNQLKANQEQMKVNQDIANKNHEASIKSVETQIGQLSRQFAATQNKGFEGSTKDNPRNESCMAINLRSREIPSPEVVSKKKGELRDEGVNESEGEVEKEWEIVAGSDNERDALVENQREKKIVSNEKLVAKKQGKGGKEKEGQKEKEKSIHAKLPYPRKKKAKEEEPTQFKKFMKMLHSLQMNIPFAEALEPRSGSRLNRSNRRVRFSQPWLEQMPVYAKFMKELLTKKWKPLDDETVNMTEECSAIIQKKLPKKKKDPGSFTLPCSIGNLHVRRALCDLGASINLIPLSMMKHIPGVVAKPTKMQLSLADRSITHPYGILQNVLVRCAEFVFPADFVILDMEEDAEVPLLLGRPFLATGRTLIDVEKGELMFRLENEQICFQVFEATTFGGPVPECFKVDVLEEVVNDAQEEEWEHEIELFLQNLDDEGKEEEPLNLEGALFTEALKKDDGALVWDSDGINSPFYLHKRTKEEEVKTSGDAYLEGAKLKYPP</sequence>
<feature type="region of interest" description="Disordered" evidence="2">
    <location>
        <begin position="39"/>
        <end position="72"/>
    </location>
</feature>
<organism evidence="4 5">
    <name type="scientific">Trifolium subterraneum</name>
    <name type="common">Subterranean clover</name>
    <dbReference type="NCBI Taxonomy" id="3900"/>
    <lineage>
        <taxon>Eukaryota</taxon>
        <taxon>Viridiplantae</taxon>
        <taxon>Streptophyta</taxon>
        <taxon>Embryophyta</taxon>
        <taxon>Tracheophyta</taxon>
        <taxon>Spermatophyta</taxon>
        <taxon>Magnoliopsida</taxon>
        <taxon>eudicotyledons</taxon>
        <taxon>Gunneridae</taxon>
        <taxon>Pentapetalae</taxon>
        <taxon>rosids</taxon>
        <taxon>fabids</taxon>
        <taxon>Fabales</taxon>
        <taxon>Fabaceae</taxon>
        <taxon>Papilionoideae</taxon>
        <taxon>50 kb inversion clade</taxon>
        <taxon>NPAAA clade</taxon>
        <taxon>Hologalegina</taxon>
        <taxon>IRL clade</taxon>
        <taxon>Trifolieae</taxon>
        <taxon>Trifolium</taxon>
    </lineage>
</organism>
<dbReference type="PANTHER" id="PTHR33067">
    <property type="entry name" value="RNA-DIRECTED DNA POLYMERASE-RELATED"/>
    <property type="match status" value="1"/>
</dbReference>
<evidence type="ECO:0000256" key="1">
    <source>
        <dbReference type="SAM" id="Coils"/>
    </source>
</evidence>
<evidence type="ECO:0000259" key="3">
    <source>
        <dbReference type="Pfam" id="PF03732"/>
    </source>
</evidence>
<protein>
    <recommendedName>
        <fullName evidence="3">Retrotransposon gag domain-containing protein</fullName>
    </recommendedName>
</protein>
<evidence type="ECO:0000313" key="4">
    <source>
        <dbReference type="EMBL" id="GAU31161.1"/>
    </source>
</evidence>
<feature type="region of interest" description="Disordered" evidence="2">
    <location>
        <begin position="336"/>
        <end position="378"/>
    </location>
</feature>
<feature type="region of interest" description="Disordered" evidence="2">
    <location>
        <begin position="528"/>
        <end position="566"/>
    </location>
</feature>
<feature type="domain" description="Retrotransposon gag" evidence="3">
    <location>
        <begin position="140"/>
        <end position="178"/>
    </location>
</feature>
<feature type="compositionally biased region" description="Low complexity" evidence="2">
    <location>
        <begin position="336"/>
        <end position="345"/>
    </location>
</feature>
<dbReference type="Gene3D" id="2.40.70.10">
    <property type="entry name" value="Acid Proteases"/>
    <property type="match status" value="1"/>
</dbReference>
<dbReference type="InterPro" id="IPR021109">
    <property type="entry name" value="Peptidase_aspartic_dom_sf"/>
</dbReference>
<keyword evidence="5" id="KW-1185">Reference proteome</keyword>
<keyword evidence="1" id="KW-0175">Coiled coil</keyword>
<evidence type="ECO:0000256" key="2">
    <source>
        <dbReference type="SAM" id="MobiDB-lite"/>
    </source>
</evidence>
<gene>
    <name evidence="4" type="ORF">TSUD_315860</name>
</gene>
<dbReference type="CDD" id="cd00303">
    <property type="entry name" value="retropepsin_like"/>
    <property type="match status" value="1"/>
</dbReference>
<dbReference type="Pfam" id="PF03732">
    <property type="entry name" value="Retrotrans_gag"/>
    <property type="match status" value="1"/>
</dbReference>
<feature type="compositionally biased region" description="Basic and acidic residues" evidence="2">
    <location>
        <begin position="475"/>
        <end position="488"/>
    </location>
</feature>